<protein>
    <submittedName>
        <fullName evidence="1">Uncharacterized protein</fullName>
    </submittedName>
</protein>
<reference evidence="1 2" key="1">
    <citation type="submission" date="2020-02" db="EMBL/GenBank/DDBJ databases">
        <title>Genome assembly of a novel Clostridium senegalense strain.</title>
        <authorList>
            <person name="Gupta T.B."/>
            <person name="Jauregui R."/>
            <person name="Maclean P."/>
            <person name="Nawarathana A."/>
            <person name="Brightwell G."/>
        </authorList>
    </citation>
    <scope>NUCLEOTIDE SEQUENCE [LARGE SCALE GENOMIC DNA]</scope>
    <source>
        <strain evidence="1 2">AGRFS4</strain>
    </source>
</reference>
<proteinExistence type="predicted"/>
<dbReference type="RefSeq" id="WP_199869854.1">
    <property type="nucleotide sequence ID" value="NZ_JAAGPU010000013.1"/>
</dbReference>
<sequence length="75" mass="8740">MSRKKSLFCEVIDEIIDILTSPFRRKRKDKRKVSSKKSTKSEDINVLKKAIEESQGTIELGQEETNIVKTWLKDD</sequence>
<accession>A0A6M0H493</accession>
<comment type="caution">
    <text evidence="1">The sequence shown here is derived from an EMBL/GenBank/DDBJ whole genome shotgun (WGS) entry which is preliminary data.</text>
</comment>
<dbReference type="EMBL" id="JAAGPU010000013">
    <property type="protein sequence ID" value="NEU04903.1"/>
    <property type="molecule type" value="Genomic_DNA"/>
</dbReference>
<dbReference type="Proteomes" id="UP000481872">
    <property type="component" value="Unassembled WGS sequence"/>
</dbReference>
<name>A0A6M0H493_9CLOT</name>
<evidence type="ECO:0000313" key="1">
    <source>
        <dbReference type="EMBL" id="NEU04903.1"/>
    </source>
</evidence>
<keyword evidence="2" id="KW-1185">Reference proteome</keyword>
<gene>
    <name evidence="1" type="ORF">G3M99_08560</name>
</gene>
<organism evidence="1 2">
    <name type="scientific">Clostridium senegalense</name>
    <dbReference type="NCBI Taxonomy" id="1465809"/>
    <lineage>
        <taxon>Bacteria</taxon>
        <taxon>Bacillati</taxon>
        <taxon>Bacillota</taxon>
        <taxon>Clostridia</taxon>
        <taxon>Eubacteriales</taxon>
        <taxon>Clostridiaceae</taxon>
        <taxon>Clostridium</taxon>
    </lineage>
</organism>
<evidence type="ECO:0000313" key="2">
    <source>
        <dbReference type="Proteomes" id="UP000481872"/>
    </source>
</evidence>
<dbReference type="AlphaFoldDB" id="A0A6M0H493"/>